<dbReference type="GO" id="GO:0004029">
    <property type="term" value="F:aldehyde dehydrogenase (NAD+) activity"/>
    <property type="evidence" value="ECO:0007669"/>
    <property type="project" value="UniProtKB-EC"/>
</dbReference>
<dbReference type="InterPro" id="IPR029510">
    <property type="entry name" value="Ald_DH_CS_GLU"/>
</dbReference>
<dbReference type="Pfam" id="PF00171">
    <property type="entry name" value="Aldedh"/>
    <property type="match status" value="1"/>
</dbReference>
<dbReference type="PROSITE" id="PS00687">
    <property type="entry name" value="ALDEHYDE_DEHYDR_GLU"/>
    <property type="match status" value="1"/>
</dbReference>
<dbReference type="FunFam" id="3.40.605.10:FF:000026">
    <property type="entry name" value="Aldehyde dehydrogenase, putative"/>
    <property type="match status" value="1"/>
</dbReference>
<gene>
    <name evidence="6" type="primary">aldA6</name>
    <name evidence="6" type="ORF">HMPREF9372_2889</name>
</gene>
<feature type="domain" description="Aldehyde dehydrogenase" evidence="5">
    <location>
        <begin position="30"/>
        <end position="488"/>
    </location>
</feature>
<evidence type="ECO:0000256" key="4">
    <source>
        <dbReference type="RuleBase" id="RU003345"/>
    </source>
</evidence>
<proteinExistence type="inferred from homology"/>
<dbReference type="EMBL" id="AFPZ01000093">
    <property type="protein sequence ID" value="EGQ22497.1"/>
    <property type="molecule type" value="Genomic_DNA"/>
</dbReference>
<dbReference type="InterPro" id="IPR015590">
    <property type="entry name" value="Aldehyde_DH_dom"/>
</dbReference>
<evidence type="ECO:0000313" key="7">
    <source>
        <dbReference type="Proteomes" id="UP000005316"/>
    </source>
</evidence>
<dbReference type="STRING" id="759851.SAMN04244570_1098"/>
<dbReference type="FunFam" id="3.40.605.10:FF:000001">
    <property type="entry name" value="Aldehyde dehydrogenase 1"/>
    <property type="match status" value="1"/>
</dbReference>
<dbReference type="EC" id="1.2.1.3" evidence="6"/>
<dbReference type="Gene3D" id="3.40.309.10">
    <property type="entry name" value="Aldehyde Dehydrogenase, Chain A, domain 2"/>
    <property type="match status" value="1"/>
</dbReference>
<name>F9DVQ8_9BACL</name>
<dbReference type="InterPro" id="IPR016161">
    <property type="entry name" value="Ald_DH/histidinol_DH"/>
</dbReference>
<organism evidence="6 7">
    <name type="scientific">Sporosarcina newyorkensis 2681</name>
    <dbReference type="NCBI Taxonomy" id="1027292"/>
    <lineage>
        <taxon>Bacteria</taxon>
        <taxon>Bacillati</taxon>
        <taxon>Bacillota</taxon>
        <taxon>Bacilli</taxon>
        <taxon>Bacillales</taxon>
        <taxon>Caryophanaceae</taxon>
        <taxon>Sporosarcina</taxon>
    </lineage>
</organism>
<evidence type="ECO:0000259" key="5">
    <source>
        <dbReference type="Pfam" id="PF00171"/>
    </source>
</evidence>
<dbReference type="FunFam" id="3.40.309.10:FF:000012">
    <property type="entry name" value="Betaine aldehyde dehydrogenase"/>
    <property type="match status" value="1"/>
</dbReference>
<dbReference type="Proteomes" id="UP000005316">
    <property type="component" value="Unassembled WGS sequence"/>
</dbReference>
<dbReference type="Gene3D" id="3.40.605.10">
    <property type="entry name" value="Aldehyde Dehydrogenase, Chain A, domain 1"/>
    <property type="match status" value="1"/>
</dbReference>
<dbReference type="InterPro" id="IPR016162">
    <property type="entry name" value="Ald_DH_N"/>
</dbReference>
<dbReference type="PANTHER" id="PTHR11699">
    <property type="entry name" value="ALDEHYDE DEHYDROGENASE-RELATED"/>
    <property type="match status" value="1"/>
</dbReference>
<dbReference type="SUPFAM" id="SSF53720">
    <property type="entry name" value="ALDH-like"/>
    <property type="match status" value="1"/>
</dbReference>
<keyword evidence="2 4" id="KW-0560">Oxidoreductase</keyword>
<protein>
    <submittedName>
        <fullName evidence="6">Aldehyde dehydrogenase</fullName>
        <ecNumber evidence="6">1.2.1.3</ecNumber>
    </submittedName>
</protein>
<dbReference type="AlphaFoldDB" id="F9DVQ8"/>
<evidence type="ECO:0000256" key="3">
    <source>
        <dbReference type="PROSITE-ProRule" id="PRU10007"/>
    </source>
</evidence>
<evidence type="ECO:0000256" key="1">
    <source>
        <dbReference type="ARBA" id="ARBA00009986"/>
    </source>
</evidence>
<evidence type="ECO:0000256" key="2">
    <source>
        <dbReference type="ARBA" id="ARBA00023002"/>
    </source>
</evidence>
<accession>F9DVQ8</accession>
<reference evidence="6 7" key="1">
    <citation type="submission" date="2011-04" db="EMBL/GenBank/DDBJ databases">
        <authorList>
            <person name="Muzny D."/>
            <person name="Qin X."/>
            <person name="Deng J."/>
            <person name="Jiang H."/>
            <person name="Liu Y."/>
            <person name="Qu J."/>
            <person name="Song X.-Z."/>
            <person name="Zhang L."/>
            <person name="Thornton R."/>
            <person name="Coyle M."/>
            <person name="Francisco L."/>
            <person name="Jackson L."/>
            <person name="Javaid M."/>
            <person name="Korchina V."/>
            <person name="Kovar C."/>
            <person name="Mata R."/>
            <person name="Mathew T."/>
            <person name="Ngo R."/>
            <person name="Nguyen L."/>
            <person name="Nguyen N."/>
            <person name="Okwuonu G."/>
            <person name="Ongeri F."/>
            <person name="Pham C."/>
            <person name="Simmons D."/>
            <person name="Wilczek-Boney K."/>
            <person name="Hale W."/>
            <person name="Jakkamsetti A."/>
            <person name="Pham P."/>
            <person name="Ruth R."/>
            <person name="San Lucas F."/>
            <person name="Warren J."/>
            <person name="Zhang J."/>
            <person name="Zhao Z."/>
            <person name="Zhou C."/>
            <person name="Zhu D."/>
            <person name="Lee S."/>
            <person name="Bess C."/>
            <person name="Blankenburg K."/>
            <person name="Forbes L."/>
            <person name="Fu Q."/>
            <person name="Gubbala S."/>
            <person name="Hirani K."/>
            <person name="Jayaseelan J.C."/>
            <person name="Lara F."/>
            <person name="Munidasa M."/>
            <person name="Palculict T."/>
            <person name="Patil S."/>
            <person name="Pu L.-L."/>
            <person name="Saada N."/>
            <person name="Tang L."/>
            <person name="Weissenberger G."/>
            <person name="Zhu Y."/>
            <person name="Hemphill L."/>
            <person name="Shang Y."/>
            <person name="Youmans B."/>
            <person name="Ayvaz T."/>
            <person name="Ross M."/>
            <person name="Santibanez J."/>
            <person name="Aqrawi P."/>
            <person name="Gross S."/>
            <person name="Joshi V."/>
            <person name="Fowler G."/>
            <person name="Nazareth L."/>
            <person name="Reid J."/>
            <person name="Worley K."/>
            <person name="Petrosino J."/>
            <person name="Highlander S."/>
            <person name="Gibbs R."/>
        </authorList>
    </citation>
    <scope>NUCLEOTIDE SEQUENCE [LARGE SCALE GENOMIC DNA]</scope>
    <source>
        <strain evidence="6 7">2681</strain>
    </source>
</reference>
<evidence type="ECO:0000313" key="6">
    <source>
        <dbReference type="EMBL" id="EGQ22497.1"/>
    </source>
</evidence>
<comment type="caution">
    <text evidence="6">The sequence shown here is derived from an EMBL/GenBank/DDBJ whole genome shotgun (WGS) entry which is preliminary data.</text>
</comment>
<sequence>MEEIYMQTIKANTNEITLDSQYGSFINGEFVESANGYIDAINPATGAVLSKIARGNKEDVDLAVKAANEAFKTWSTLSVEERAAYLHKVADALEENTARLSMIECLDTGRPINEFGLDYDIAVKQFRYFASAILTYEGTSRPLPNGQLIVQKDPLGVCAQIIPWNVPMIMVSFKLAPALAAGNTIVMKPAEDASLSTLEFAKILKDILPKGVVNFVTGYGIEAGDALINHKDVHKLSFTGSVGVGRLVSKIAGERLLPVTLELGGKSPHIVFPDVNIDDAVENTTLGYCLFNGQSCILGSRLFVHDDIYDEFVEKLVARAKEVKVGDPTDPSTRVSALINEKQGKRVLGYIDIAKEEGAKLLAGGNRVTVPNNEHGYFIEPTIFEATNEMRISQEEIFGPVITVMRWNDVDTVIKEANDVEYGLAAGIMTNDFKAALDTAQKMQAGSVWINQYFNFQTGAPFGGYKDSGVGREYGKEALSEYTQTKTIAANFNLPPAGFFK</sequence>
<dbReference type="InterPro" id="IPR016163">
    <property type="entry name" value="Ald_DH_C"/>
</dbReference>
<comment type="similarity">
    <text evidence="1 4">Belongs to the aldehyde dehydrogenase family.</text>
</comment>
<feature type="active site" evidence="3">
    <location>
        <position position="262"/>
    </location>
</feature>
<dbReference type="HOGENOM" id="CLU_005391_0_2_9"/>
<dbReference type="eggNOG" id="COG1012">
    <property type="taxonomic scope" value="Bacteria"/>
</dbReference>